<feature type="transmembrane region" description="Helical" evidence="1">
    <location>
        <begin position="212"/>
        <end position="233"/>
    </location>
</feature>
<dbReference type="OrthoDB" id="2827525at2"/>
<feature type="transmembrane region" description="Helical" evidence="1">
    <location>
        <begin position="107"/>
        <end position="129"/>
    </location>
</feature>
<comment type="caution">
    <text evidence="2">The sequence shown here is derived from an EMBL/GenBank/DDBJ whole genome shotgun (WGS) entry which is preliminary data.</text>
</comment>
<feature type="transmembrane region" description="Helical" evidence="1">
    <location>
        <begin position="141"/>
        <end position="162"/>
    </location>
</feature>
<dbReference type="AlphaFoldDB" id="A0A4Q1CED2"/>
<proteinExistence type="predicted"/>
<dbReference type="EMBL" id="SDHW01000008">
    <property type="protein sequence ID" value="RXK57801.1"/>
    <property type="molecule type" value="Genomic_DNA"/>
</dbReference>
<dbReference type="RefSeq" id="WP_129132725.1">
    <property type="nucleotide sequence ID" value="NZ_SDHW01000008.1"/>
</dbReference>
<name>A0A4Q1CED2_9BACT</name>
<feature type="transmembrane region" description="Helical" evidence="1">
    <location>
        <begin position="312"/>
        <end position="335"/>
    </location>
</feature>
<accession>A0A4Q1CED2</accession>
<feature type="transmembrane region" description="Helical" evidence="1">
    <location>
        <begin position="50"/>
        <end position="69"/>
    </location>
</feature>
<keyword evidence="3" id="KW-1185">Reference proteome</keyword>
<keyword evidence="1" id="KW-0812">Transmembrane</keyword>
<feature type="transmembrane region" description="Helical" evidence="1">
    <location>
        <begin position="347"/>
        <end position="368"/>
    </location>
</feature>
<feature type="transmembrane region" description="Helical" evidence="1">
    <location>
        <begin position="380"/>
        <end position="401"/>
    </location>
</feature>
<evidence type="ECO:0000313" key="2">
    <source>
        <dbReference type="EMBL" id="RXK57801.1"/>
    </source>
</evidence>
<feature type="transmembrane region" description="Helical" evidence="1">
    <location>
        <begin position="81"/>
        <end position="101"/>
    </location>
</feature>
<feature type="transmembrane region" description="Helical" evidence="1">
    <location>
        <begin position="12"/>
        <end position="30"/>
    </location>
</feature>
<feature type="transmembrane region" description="Helical" evidence="1">
    <location>
        <begin position="239"/>
        <end position="259"/>
    </location>
</feature>
<feature type="transmembrane region" description="Helical" evidence="1">
    <location>
        <begin position="279"/>
        <end position="300"/>
    </location>
</feature>
<evidence type="ECO:0008006" key="4">
    <source>
        <dbReference type="Google" id="ProtNLM"/>
    </source>
</evidence>
<dbReference type="Proteomes" id="UP000290204">
    <property type="component" value="Unassembled WGS sequence"/>
</dbReference>
<gene>
    <name evidence="2" type="ORF">ESA94_19980</name>
</gene>
<reference evidence="2 3" key="1">
    <citation type="submission" date="2019-01" db="EMBL/GenBank/DDBJ databases">
        <title>Lacibacter sp. strain TTM-7.</title>
        <authorList>
            <person name="Chen W.-M."/>
        </authorList>
    </citation>
    <scope>NUCLEOTIDE SEQUENCE [LARGE SCALE GENOMIC DNA]</scope>
    <source>
        <strain evidence="2 3">TTM-7</strain>
    </source>
</reference>
<evidence type="ECO:0000256" key="1">
    <source>
        <dbReference type="SAM" id="Phobius"/>
    </source>
</evidence>
<keyword evidence="1" id="KW-1133">Transmembrane helix</keyword>
<feature type="transmembrane region" description="Helical" evidence="1">
    <location>
        <begin position="182"/>
        <end position="200"/>
    </location>
</feature>
<organism evidence="2 3">
    <name type="scientific">Lacibacter luteus</name>
    <dbReference type="NCBI Taxonomy" id="2508719"/>
    <lineage>
        <taxon>Bacteria</taxon>
        <taxon>Pseudomonadati</taxon>
        <taxon>Bacteroidota</taxon>
        <taxon>Chitinophagia</taxon>
        <taxon>Chitinophagales</taxon>
        <taxon>Chitinophagaceae</taxon>
        <taxon>Lacibacter</taxon>
    </lineage>
</organism>
<protein>
    <recommendedName>
        <fullName evidence="4">NnrS family protein</fullName>
    </recommendedName>
</protein>
<sequence>MSFTNFYSKWTRFALFNFVLLATLGVLLRYKILFPLPFVEQKHLLHAHSHFAFAGWVSLALYIAVIYVLQPSEKSLRRFEWVLVAQQMSSFGMLFTFPFTGYDTGSIAFSTASIFVSYAFALLVIKEILQRNISAISRKFIIAGQLCSVASSAGTFLLAYLMATRNLQQDLYFGSVYFYLHFQYNGWFLFTIAGVFFAVIQKNSNPADAILINRFYYLLLAALIPAWFLSLMWMRIPVWMYYLAVTGALLQLPALWYLLQFVYRNRKTFNEQLMPVVKWFWIIAGCAFALKILMQGLSAIPQLNVYAFGLRSIVIGFLHLVLLCFVSVFIVGWLLKEKLLVLPGRTATTAAWVFVTGVLFNEVILMLQGVRAMQSQPFNIANYFLLVSACIILSGLLVLLLKQPALKATA</sequence>
<evidence type="ECO:0000313" key="3">
    <source>
        <dbReference type="Proteomes" id="UP000290204"/>
    </source>
</evidence>
<keyword evidence="1" id="KW-0472">Membrane</keyword>